<feature type="compositionally biased region" description="Pro residues" evidence="1">
    <location>
        <begin position="66"/>
        <end position="76"/>
    </location>
</feature>
<organism evidence="2 3">
    <name type="scientific">Eumeta variegata</name>
    <name type="common">Bagworm moth</name>
    <name type="synonym">Eumeta japonica</name>
    <dbReference type="NCBI Taxonomy" id="151549"/>
    <lineage>
        <taxon>Eukaryota</taxon>
        <taxon>Metazoa</taxon>
        <taxon>Ecdysozoa</taxon>
        <taxon>Arthropoda</taxon>
        <taxon>Hexapoda</taxon>
        <taxon>Insecta</taxon>
        <taxon>Pterygota</taxon>
        <taxon>Neoptera</taxon>
        <taxon>Endopterygota</taxon>
        <taxon>Lepidoptera</taxon>
        <taxon>Glossata</taxon>
        <taxon>Ditrysia</taxon>
        <taxon>Tineoidea</taxon>
        <taxon>Psychidae</taxon>
        <taxon>Oiketicinae</taxon>
        <taxon>Eumeta</taxon>
    </lineage>
</organism>
<keyword evidence="3" id="KW-1185">Reference proteome</keyword>
<evidence type="ECO:0000313" key="2">
    <source>
        <dbReference type="EMBL" id="GBP93856.1"/>
    </source>
</evidence>
<protein>
    <submittedName>
        <fullName evidence="2">Uncharacterized protein</fullName>
    </submittedName>
</protein>
<gene>
    <name evidence="2" type="ORF">EVAR_69689_1</name>
</gene>
<accession>A0A4C1ZZH7</accession>
<evidence type="ECO:0000313" key="3">
    <source>
        <dbReference type="Proteomes" id="UP000299102"/>
    </source>
</evidence>
<dbReference type="AlphaFoldDB" id="A0A4C1ZZH7"/>
<evidence type="ECO:0000256" key="1">
    <source>
        <dbReference type="SAM" id="MobiDB-lite"/>
    </source>
</evidence>
<dbReference type="EMBL" id="BGZK01002429">
    <property type="protein sequence ID" value="GBP93856.1"/>
    <property type="molecule type" value="Genomic_DNA"/>
</dbReference>
<sequence length="76" mass="8013">MDGLLEPCLVRVLREMRGFPLLRNSLAQQSPLVSGSGAGGRRGQHSRRGLSGAPALTSSLFSPIARRPPPALLALP</sequence>
<dbReference type="Proteomes" id="UP000299102">
    <property type="component" value="Unassembled WGS sequence"/>
</dbReference>
<feature type="region of interest" description="Disordered" evidence="1">
    <location>
        <begin position="30"/>
        <end position="76"/>
    </location>
</feature>
<name>A0A4C1ZZH7_EUMVA</name>
<reference evidence="2 3" key="1">
    <citation type="journal article" date="2019" name="Commun. Biol.">
        <title>The bagworm genome reveals a unique fibroin gene that provides high tensile strength.</title>
        <authorList>
            <person name="Kono N."/>
            <person name="Nakamura H."/>
            <person name="Ohtoshi R."/>
            <person name="Tomita M."/>
            <person name="Numata K."/>
            <person name="Arakawa K."/>
        </authorList>
    </citation>
    <scope>NUCLEOTIDE SEQUENCE [LARGE SCALE GENOMIC DNA]</scope>
</reference>
<proteinExistence type="predicted"/>
<comment type="caution">
    <text evidence="2">The sequence shown here is derived from an EMBL/GenBank/DDBJ whole genome shotgun (WGS) entry which is preliminary data.</text>
</comment>
<dbReference type="OrthoDB" id="7481259at2759"/>